<dbReference type="Proteomes" id="UP000789366">
    <property type="component" value="Unassembled WGS sequence"/>
</dbReference>
<gene>
    <name evidence="1" type="ORF">SPELUC_LOCUS16913</name>
</gene>
<comment type="caution">
    <text evidence="1">The sequence shown here is derived from an EMBL/GenBank/DDBJ whole genome shotgun (WGS) entry which is preliminary data.</text>
</comment>
<dbReference type="EMBL" id="CAJVPW010065630">
    <property type="protein sequence ID" value="CAG8787290.1"/>
    <property type="molecule type" value="Genomic_DNA"/>
</dbReference>
<accession>A0ACA9RD62</accession>
<name>A0ACA9RD62_9GLOM</name>
<protein>
    <submittedName>
        <fullName evidence="1">12260_t:CDS:1</fullName>
    </submittedName>
</protein>
<feature type="non-terminal residue" evidence="1">
    <location>
        <position position="136"/>
    </location>
</feature>
<sequence length="136" mass="15592">NRPASKKGSRRSSMSSLEEITIENYGQHSSETQFSDQSLVASLNNRQNLDVESVIEQEQHKLVLSEATTDLAHPITACKKHPSKQPVIMPTQQQEQKIYIITNGENNRNWKTTFKNNWRFITAIFALTIICMFLIK</sequence>
<proteinExistence type="predicted"/>
<keyword evidence="2" id="KW-1185">Reference proteome</keyword>
<evidence type="ECO:0000313" key="2">
    <source>
        <dbReference type="Proteomes" id="UP000789366"/>
    </source>
</evidence>
<reference evidence="1" key="1">
    <citation type="submission" date="2021-06" db="EMBL/GenBank/DDBJ databases">
        <authorList>
            <person name="Kallberg Y."/>
            <person name="Tangrot J."/>
            <person name="Rosling A."/>
        </authorList>
    </citation>
    <scope>NUCLEOTIDE SEQUENCE</scope>
    <source>
        <strain evidence="1">28 12/20/2015</strain>
    </source>
</reference>
<evidence type="ECO:0000313" key="1">
    <source>
        <dbReference type="EMBL" id="CAG8787290.1"/>
    </source>
</evidence>
<feature type="non-terminal residue" evidence="1">
    <location>
        <position position="1"/>
    </location>
</feature>
<organism evidence="1 2">
    <name type="scientific">Cetraspora pellucida</name>
    <dbReference type="NCBI Taxonomy" id="1433469"/>
    <lineage>
        <taxon>Eukaryota</taxon>
        <taxon>Fungi</taxon>
        <taxon>Fungi incertae sedis</taxon>
        <taxon>Mucoromycota</taxon>
        <taxon>Glomeromycotina</taxon>
        <taxon>Glomeromycetes</taxon>
        <taxon>Diversisporales</taxon>
        <taxon>Gigasporaceae</taxon>
        <taxon>Cetraspora</taxon>
    </lineage>
</organism>